<dbReference type="VEuPathDB" id="FungiDB:H310_14522"/>
<gene>
    <name evidence="1" type="ORF">H310_14522</name>
</gene>
<dbReference type="EMBL" id="KI914024">
    <property type="protein sequence ID" value="ETV90733.1"/>
    <property type="molecule type" value="Genomic_DNA"/>
</dbReference>
<dbReference type="GeneID" id="20091572"/>
<dbReference type="Pfam" id="PF14223">
    <property type="entry name" value="Retrotran_gag_2"/>
    <property type="match status" value="1"/>
</dbReference>
<organism evidence="1">
    <name type="scientific">Aphanomyces invadans</name>
    <dbReference type="NCBI Taxonomy" id="157072"/>
    <lineage>
        <taxon>Eukaryota</taxon>
        <taxon>Sar</taxon>
        <taxon>Stramenopiles</taxon>
        <taxon>Oomycota</taxon>
        <taxon>Saprolegniomycetes</taxon>
        <taxon>Saprolegniales</taxon>
        <taxon>Verrucalvaceae</taxon>
        <taxon>Aphanomyces</taxon>
    </lineage>
</organism>
<dbReference type="OrthoDB" id="86908at2759"/>
<dbReference type="AlphaFoldDB" id="A0A024T9L1"/>
<name>A0A024T9L1_9STRA</name>
<reference evidence="1" key="1">
    <citation type="submission" date="2013-12" db="EMBL/GenBank/DDBJ databases">
        <title>The Genome Sequence of Aphanomyces invadans NJM9701.</title>
        <authorList>
            <consortium name="The Broad Institute Genomics Platform"/>
            <person name="Russ C."/>
            <person name="Tyler B."/>
            <person name="van West P."/>
            <person name="Dieguez-Uribeondo J."/>
            <person name="Young S.K."/>
            <person name="Zeng Q."/>
            <person name="Gargeya S."/>
            <person name="Fitzgerald M."/>
            <person name="Abouelleil A."/>
            <person name="Alvarado L."/>
            <person name="Chapman S.B."/>
            <person name="Gainer-Dewar J."/>
            <person name="Goldberg J."/>
            <person name="Griggs A."/>
            <person name="Gujja S."/>
            <person name="Hansen M."/>
            <person name="Howarth C."/>
            <person name="Imamovic A."/>
            <person name="Ireland A."/>
            <person name="Larimer J."/>
            <person name="McCowan C."/>
            <person name="Murphy C."/>
            <person name="Pearson M."/>
            <person name="Poon T.W."/>
            <person name="Priest M."/>
            <person name="Roberts A."/>
            <person name="Saif S."/>
            <person name="Shea T."/>
            <person name="Sykes S."/>
            <person name="Wortman J."/>
            <person name="Nusbaum C."/>
            <person name="Birren B."/>
        </authorList>
    </citation>
    <scope>NUCLEOTIDE SEQUENCE [LARGE SCALE GENOMIC DNA]</scope>
    <source>
        <strain evidence="1">NJM9701</strain>
    </source>
</reference>
<sequence length="232" mass="27040">MRNPANAIICKSHINRLRKKRQVKAKLSAPLEQVFVRVKPESKLDKVRQDLADAISRVKRINRHFDDVLIKEFASTDRRQISNTRSLLQTLNVHLHDCSNLVDKILLKDVKFYLEEKNLPLITSRGYNLLTYLKIKDVAEVVEGTTPPTHADYYAKNRLDRAIILSDLDDVHVRMVFKIRHAGAMLSRLRERYGNKSFMGEAHLFQALLNLRIGQNESARKYCDRFKMHMTM</sequence>
<evidence type="ECO:0000313" key="1">
    <source>
        <dbReference type="EMBL" id="ETV90733.1"/>
    </source>
</evidence>
<accession>A0A024T9L1</accession>
<dbReference type="RefSeq" id="XP_008880623.1">
    <property type="nucleotide sequence ID" value="XM_008882401.1"/>
</dbReference>
<proteinExistence type="predicted"/>
<protein>
    <submittedName>
        <fullName evidence="1">Uncharacterized protein</fullName>
    </submittedName>
</protein>